<feature type="region of interest" description="Disordered" evidence="1">
    <location>
        <begin position="305"/>
        <end position="329"/>
    </location>
</feature>
<evidence type="ECO:0000313" key="4">
    <source>
        <dbReference type="EMBL" id="PVU94102.1"/>
    </source>
</evidence>
<feature type="compositionally biased region" description="Basic residues" evidence="1">
    <location>
        <begin position="184"/>
        <end position="210"/>
    </location>
</feature>
<accession>A0A2T9YP46</accession>
<dbReference type="GO" id="GO:0003676">
    <property type="term" value="F:nucleic acid binding"/>
    <property type="evidence" value="ECO:0007669"/>
    <property type="project" value="InterPro"/>
</dbReference>
<dbReference type="SMART" id="SM00443">
    <property type="entry name" value="G_patch"/>
    <property type="match status" value="1"/>
</dbReference>
<feature type="region of interest" description="Disordered" evidence="1">
    <location>
        <begin position="398"/>
        <end position="428"/>
    </location>
</feature>
<feature type="compositionally biased region" description="Polar residues" evidence="1">
    <location>
        <begin position="305"/>
        <end position="320"/>
    </location>
</feature>
<evidence type="ECO:0008006" key="6">
    <source>
        <dbReference type="Google" id="ProtNLM"/>
    </source>
</evidence>
<evidence type="ECO:0000256" key="1">
    <source>
        <dbReference type="SAM" id="MobiDB-lite"/>
    </source>
</evidence>
<dbReference type="EMBL" id="MBFR01000101">
    <property type="protein sequence ID" value="PVU94102.1"/>
    <property type="molecule type" value="Genomic_DNA"/>
</dbReference>
<dbReference type="PANTHER" id="PTHR23106">
    <property type="entry name" value="ANGIOGENIC FACTOR WITH G PATCH AND FHA DOMAINS 1"/>
    <property type="match status" value="1"/>
</dbReference>
<feature type="region of interest" description="Disordered" evidence="1">
    <location>
        <begin position="184"/>
        <end position="217"/>
    </location>
</feature>
<dbReference type="SUPFAM" id="SSF49879">
    <property type="entry name" value="SMAD/FHA domain"/>
    <property type="match status" value="1"/>
</dbReference>
<dbReference type="Gene3D" id="2.60.200.20">
    <property type="match status" value="1"/>
</dbReference>
<reference evidence="4 5" key="1">
    <citation type="journal article" date="2018" name="MBio">
        <title>Comparative Genomics Reveals the Core Gene Toolbox for the Fungus-Insect Symbiosis.</title>
        <authorList>
            <person name="Wang Y."/>
            <person name="Stata M."/>
            <person name="Wang W."/>
            <person name="Stajich J.E."/>
            <person name="White M.M."/>
            <person name="Moncalvo J.M."/>
        </authorList>
    </citation>
    <scope>NUCLEOTIDE SEQUENCE [LARGE SCALE GENOMIC DNA]</scope>
    <source>
        <strain evidence="4 5">SWE-8-4</strain>
    </source>
</reference>
<evidence type="ECO:0000259" key="3">
    <source>
        <dbReference type="PROSITE" id="PS50174"/>
    </source>
</evidence>
<dbReference type="Proteomes" id="UP000245383">
    <property type="component" value="Unassembled WGS sequence"/>
</dbReference>
<dbReference type="InterPro" id="IPR000253">
    <property type="entry name" value="FHA_dom"/>
</dbReference>
<dbReference type="PANTHER" id="PTHR23106:SF24">
    <property type="entry name" value="ANGIOGENIC FACTOR WITH G PATCH AND FHA DOMAINS 1"/>
    <property type="match status" value="1"/>
</dbReference>
<feature type="compositionally biased region" description="Basic and acidic residues" evidence="1">
    <location>
        <begin position="403"/>
        <end position="418"/>
    </location>
</feature>
<organism evidence="4 5">
    <name type="scientific">Smittium simulii</name>
    <dbReference type="NCBI Taxonomy" id="133385"/>
    <lineage>
        <taxon>Eukaryota</taxon>
        <taxon>Fungi</taxon>
        <taxon>Fungi incertae sedis</taxon>
        <taxon>Zoopagomycota</taxon>
        <taxon>Kickxellomycotina</taxon>
        <taxon>Harpellomycetes</taxon>
        <taxon>Harpellales</taxon>
        <taxon>Legeriomycetaceae</taxon>
        <taxon>Smittium</taxon>
    </lineage>
</organism>
<dbReference type="PROSITE" id="PS50006">
    <property type="entry name" value="FHA_DOMAIN"/>
    <property type="match status" value="1"/>
</dbReference>
<proteinExistence type="predicted"/>
<feature type="compositionally biased region" description="Polar residues" evidence="1">
    <location>
        <begin position="419"/>
        <end position="428"/>
    </location>
</feature>
<comment type="caution">
    <text evidence="4">The sequence shown here is derived from an EMBL/GenBank/DDBJ whole genome shotgun (WGS) entry which is preliminary data.</text>
</comment>
<dbReference type="Pfam" id="PF01585">
    <property type="entry name" value="G-patch"/>
    <property type="match status" value="1"/>
</dbReference>
<keyword evidence="5" id="KW-1185">Reference proteome</keyword>
<dbReference type="Pfam" id="PF00498">
    <property type="entry name" value="FHA"/>
    <property type="match status" value="1"/>
</dbReference>
<sequence length="727" mass="85104">MDETAKLDNTDSIEGKLKLLKQEIELATLENTQNYENFHSSVYESQEALPQYEALYEIPEAYTPTIDPRYYYHEATATWFDSYAGLYSYYDQVLQNYVQLEPLAAEDSFRENKFSEKKEKFIRLVVQTTETLISTPVIELQNNQIYIGRDKPTISKDYLRLPELAVSKFHAHIYHKELSDIKKSTKKKIRDHRYSRRKYYKSRRSPSPRKYRYDSETELEDYNRSRYTNKLDDDSLNDDLIITSRNSGKLKEFSDSYERNNNNHFTTKKSTALKSNDEHYNMPNEKHHNHKNLINRQDFIENYTHSEPYTKVTKNNYTTRNEPEKTTDIKKNTISTNVIDELHQEKFKNNKDLEDYKSSRFYDGEDKAKKNRELKSHYNDRNAGKSYDTYYDNYKDYTSNTDRSYKDKNYHSSLDKKYTTQNSKNFNKNKYEQKELGQISTDESYANYSSEDQYDSQDSKIDKEESGFYIIDCGSTLGTFLNDFRLSETKTSSKPSKLNHLDTLKIGTTVFQLHIHSDLPCSDCSLSKKKEAVCNLEVLSSEPVHYSKNEETIKIDSQSHKNHKAGLNELKKKFIWNNKRKEKNDINDDFSAKKNKSQRSVLSNEQKYTDRAAMRRDYEQTIKVNQAHIDSLNLVDEGSRSNKINEIIEEENVGYKLLSKMGWKTGSGLGNIENSISEPIRAVGNIGKSGIGTGATHFIENTNLDIKKLSYKQKNANVTYQRYKDSK</sequence>
<dbReference type="InterPro" id="IPR000467">
    <property type="entry name" value="G_patch_dom"/>
</dbReference>
<dbReference type="PROSITE" id="PS50174">
    <property type="entry name" value="G_PATCH"/>
    <property type="match status" value="1"/>
</dbReference>
<feature type="region of interest" description="Disordered" evidence="1">
    <location>
        <begin position="586"/>
        <end position="606"/>
    </location>
</feature>
<dbReference type="AlphaFoldDB" id="A0A2T9YP46"/>
<dbReference type="InterPro" id="IPR008984">
    <property type="entry name" value="SMAD_FHA_dom_sf"/>
</dbReference>
<evidence type="ECO:0000259" key="2">
    <source>
        <dbReference type="PROSITE" id="PS50006"/>
    </source>
</evidence>
<gene>
    <name evidence="4" type="ORF">BB561_002807</name>
</gene>
<feature type="domain" description="G-patch" evidence="3">
    <location>
        <begin position="650"/>
        <end position="696"/>
    </location>
</feature>
<dbReference type="OrthoDB" id="21470at2759"/>
<dbReference type="STRING" id="133385.A0A2T9YP46"/>
<feature type="domain" description="FHA" evidence="2">
    <location>
        <begin position="145"/>
        <end position="205"/>
    </location>
</feature>
<dbReference type="InterPro" id="IPR053027">
    <property type="entry name" value="AGGF1"/>
</dbReference>
<protein>
    <recommendedName>
        <fullName evidence="6">G-patch domain-containing protein</fullName>
    </recommendedName>
</protein>
<name>A0A2T9YP46_9FUNG</name>
<evidence type="ECO:0000313" key="5">
    <source>
        <dbReference type="Proteomes" id="UP000245383"/>
    </source>
</evidence>